<keyword evidence="4" id="KW-0143">Chaperone</keyword>
<reference evidence="8" key="1">
    <citation type="submission" date="2020-06" db="EMBL/GenBank/DDBJ databases">
        <title>Genomic insights into acetone-butanol-ethanol (ABE) fermentation by sequencing solventogenic clostridia strains.</title>
        <authorList>
            <person name="Brown S."/>
        </authorList>
    </citation>
    <scope>NUCLEOTIDE SEQUENCE</scope>
    <source>
        <strain evidence="8">DJ123</strain>
    </source>
</reference>
<dbReference type="Proteomes" id="UP000822184">
    <property type="component" value="Unassembled WGS sequence"/>
</dbReference>
<evidence type="ECO:0000256" key="7">
    <source>
        <dbReference type="ARBA" id="ARBA00093797"/>
    </source>
</evidence>
<evidence type="ECO:0000313" key="8">
    <source>
        <dbReference type="EMBL" id="NSB12951.1"/>
    </source>
</evidence>
<evidence type="ECO:0000256" key="2">
    <source>
        <dbReference type="ARBA" id="ARBA00022490"/>
    </source>
</evidence>
<evidence type="ECO:0000256" key="4">
    <source>
        <dbReference type="ARBA" id="ARBA00023186"/>
    </source>
</evidence>
<dbReference type="EMBL" id="JABTDW010000001">
    <property type="protein sequence ID" value="NSB12951.1"/>
    <property type="molecule type" value="Genomic_DNA"/>
</dbReference>
<gene>
    <name evidence="8" type="ORF">BCD95_001210</name>
</gene>
<organism evidence="8 9">
    <name type="scientific">Clostridium beijerinckii</name>
    <name type="common">Clostridium MP</name>
    <dbReference type="NCBI Taxonomy" id="1520"/>
    <lineage>
        <taxon>Bacteria</taxon>
        <taxon>Bacillati</taxon>
        <taxon>Bacillota</taxon>
        <taxon>Clostridia</taxon>
        <taxon>Eubacteriales</taxon>
        <taxon>Clostridiaceae</taxon>
        <taxon>Clostridium</taxon>
    </lineage>
</organism>
<dbReference type="InterPro" id="IPR008622">
    <property type="entry name" value="FliT"/>
</dbReference>
<dbReference type="Pfam" id="PF05400">
    <property type="entry name" value="FliT"/>
    <property type="match status" value="1"/>
</dbReference>
<evidence type="ECO:0000256" key="3">
    <source>
        <dbReference type="ARBA" id="ARBA00022795"/>
    </source>
</evidence>
<accession>A0AAE5LP31</accession>
<name>A0AAE5LP31_CLOBE</name>
<keyword evidence="3" id="KW-1005">Bacterial flagellum biogenesis</keyword>
<dbReference type="AlphaFoldDB" id="A0AAE5LP31"/>
<keyword evidence="2" id="KW-0963">Cytoplasm</keyword>
<comment type="function">
    <text evidence="5">May act as an export chaperone for the filament capping protein FliD.</text>
</comment>
<evidence type="ECO:0000256" key="6">
    <source>
        <dbReference type="ARBA" id="ARBA00093785"/>
    </source>
</evidence>
<proteinExistence type="inferred from homology"/>
<evidence type="ECO:0000313" key="9">
    <source>
        <dbReference type="Proteomes" id="UP000822184"/>
    </source>
</evidence>
<sequence length="111" mass="13385">MNLEELFKEYKDISLNIIKVLEDDIVEQLGSEFEKRNKILEEIARRNENKDVIRQLYEVYDLFRIDEEMQLKLQKSMNDVKSELVKIKKRKEANKSYNNINARSVYLSKKI</sequence>
<comment type="subcellular location">
    <subcellularLocation>
        <location evidence="1">Cytoplasm</location>
        <location evidence="1">Cytosol</location>
    </subcellularLocation>
</comment>
<comment type="caution">
    <text evidence="8">The sequence shown here is derived from an EMBL/GenBank/DDBJ whole genome shotgun (WGS) entry which is preliminary data.</text>
</comment>
<evidence type="ECO:0000256" key="5">
    <source>
        <dbReference type="ARBA" id="ARBA00093765"/>
    </source>
</evidence>
<evidence type="ECO:0000256" key="1">
    <source>
        <dbReference type="ARBA" id="ARBA00004514"/>
    </source>
</evidence>
<protein>
    <recommendedName>
        <fullName evidence="7">Flagellar protein FliT</fullName>
    </recommendedName>
</protein>
<comment type="similarity">
    <text evidence="6">Belongs to the bacillales FliT family.</text>
</comment>
<dbReference type="RefSeq" id="WP_077855518.1">
    <property type="nucleotide sequence ID" value="NZ_JABTDW010000001.1"/>
</dbReference>